<dbReference type="Proteomes" id="UP000011688">
    <property type="component" value="Unassembled WGS sequence"/>
</dbReference>
<keyword evidence="1" id="KW-0175">Coiled coil</keyword>
<dbReference type="eggNOG" id="arCOG13682">
    <property type="taxonomic scope" value="Archaea"/>
</dbReference>
<evidence type="ECO:0000256" key="2">
    <source>
        <dbReference type="SAM" id="MobiDB-lite"/>
    </source>
</evidence>
<feature type="coiled-coil region" evidence="1">
    <location>
        <begin position="70"/>
        <end position="120"/>
    </location>
</feature>
<dbReference type="EMBL" id="AOIB01000031">
    <property type="protein sequence ID" value="ELY55174.1"/>
    <property type="molecule type" value="Genomic_DNA"/>
</dbReference>
<evidence type="ECO:0000256" key="1">
    <source>
        <dbReference type="SAM" id="Coils"/>
    </source>
</evidence>
<comment type="caution">
    <text evidence="3">The sequence shown here is derived from an EMBL/GenBank/DDBJ whole genome shotgun (WGS) entry which is preliminary data.</text>
</comment>
<dbReference type="OrthoDB" id="204147at2157"/>
<dbReference type="RefSeq" id="WP_005557864.1">
    <property type="nucleotide sequence ID" value="NZ_AOIB01000031.1"/>
</dbReference>
<sequence length="185" mass="20416">MPECAHCGEEYPAPGPYKSHVLTCTNENGAVAADEPVEETASESSDSSSEAESEATTMDQYIERVVDNRLETVESELTQMSEDVDELENFATISLGERRLDQAEANLSEYSASLTDLSERTLEQVNELESQLEYQTVVLATALDALAEADVDVDTDPIDAYRQDQIVTEQSPTKRLEEAIEKLES</sequence>
<protein>
    <submittedName>
        <fullName evidence="3">Uncharacterized protein</fullName>
    </submittedName>
</protein>
<name>L9X093_9EURY</name>
<accession>L9X093</accession>
<proteinExistence type="predicted"/>
<keyword evidence="4" id="KW-1185">Reference proteome</keyword>
<dbReference type="AlphaFoldDB" id="L9X093"/>
<gene>
    <name evidence="3" type="ORF">C491_15692</name>
</gene>
<feature type="compositionally biased region" description="Low complexity" evidence="2">
    <location>
        <begin position="42"/>
        <end position="57"/>
    </location>
</feature>
<organism evidence="3 4">
    <name type="scientific">Natronococcus amylolyticus DSM 10524</name>
    <dbReference type="NCBI Taxonomy" id="1227497"/>
    <lineage>
        <taxon>Archaea</taxon>
        <taxon>Methanobacteriati</taxon>
        <taxon>Methanobacteriota</taxon>
        <taxon>Stenosarchaea group</taxon>
        <taxon>Halobacteria</taxon>
        <taxon>Halobacteriales</taxon>
        <taxon>Natrialbaceae</taxon>
        <taxon>Natronococcus</taxon>
    </lineage>
</organism>
<evidence type="ECO:0000313" key="4">
    <source>
        <dbReference type="Proteomes" id="UP000011688"/>
    </source>
</evidence>
<reference evidence="3 4" key="1">
    <citation type="journal article" date="2014" name="PLoS Genet.">
        <title>Phylogenetically driven sequencing of extremely halophilic archaea reveals strategies for static and dynamic osmo-response.</title>
        <authorList>
            <person name="Becker E.A."/>
            <person name="Seitzer P.M."/>
            <person name="Tritt A."/>
            <person name="Larsen D."/>
            <person name="Krusor M."/>
            <person name="Yao A.I."/>
            <person name="Wu D."/>
            <person name="Madern D."/>
            <person name="Eisen J.A."/>
            <person name="Darling A.E."/>
            <person name="Facciotti M.T."/>
        </authorList>
    </citation>
    <scope>NUCLEOTIDE SEQUENCE [LARGE SCALE GENOMIC DNA]</scope>
    <source>
        <strain evidence="3 4">DSM 10524</strain>
    </source>
</reference>
<feature type="region of interest" description="Disordered" evidence="2">
    <location>
        <begin position="29"/>
        <end position="59"/>
    </location>
</feature>
<evidence type="ECO:0000313" key="3">
    <source>
        <dbReference type="EMBL" id="ELY55174.1"/>
    </source>
</evidence>